<evidence type="ECO:0000313" key="3">
    <source>
        <dbReference type="Proteomes" id="UP001341281"/>
    </source>
</evidence>
<feature type="compositionally biased region" description="Low complexity" evidence="1">
    <location>
        <begin position="42"/>
        <end position="53"/>
    </location>
</feature>
<protein>
    <submittedName>
        <fullName evidence="2">Uncharacterized protein</fullName>
    </submittedName>
</protein>
<keyword evidence="3" id="KW-1185">Reference proteome</keyword>
<feature type="non-terminal residue" evidence="2">
    <location>
        <position position="517"/>
    </location>
</feature>
<evidence type="ECO:0000256" key="1">
    <source>
        <dbReference type="SAM" id="MobiDB-lite"/>
    </source>
</evidence>
<name>A0AAQ3XB30_PASNO</name>
<reference evidence="2 3" key="1">
    <citation type="submission" date="2024-02" db="EMBL/GenBank/DDBJ databases">
        <title>High-quality chromosome-scale genome assembly of Pensacola bahiagrass (Paspalum notatum Flugge var. saurae).</title>
        <authorList>
            <person name="Vega J.M."/>
            <person name="Podio M."/>
            <person name="Orjuela J."/>
            <person name="Siena L.A."/>
            <person name="Pessino S.C."/>
            <person name="Combes M.C."/>
            <person name="Mariac C."/>
            <person name="Albertini E."/>
            <person name="Pupilli F."/>
            <person name="Ortiz J.P.A."/>
            <person name="Leblanc O."/>
        </authorList>
    </citation>
    <scope>NUCLEOTIDE SEQUENCE [LARGE SCALE GENOMIC DNA]</scope>
    <source>
        <strain evidence="2">R1</strain>
        <tissue evidence="2">Leaf</tissue>
    </source>
</reference>
<gene>
    <name evidence="2" type="ORF">U9M48_038454</name>
</gene>
<dbReference type="AlphaFoldDB" id="A0AAQ3XB30"/>
<sequence>KQPLEDPRSIAIATPLPTIDSSHSVKPDNLEGPNSIAGTDPASTGSTTSAVVSSEISHNDYSTASAKDAFVPAESESPQMQSSLDKTPPLEYIMTDTIVEANMASTALFTSVESLQRESVLDSITCQPKQSYHAHAGFSDRDKSLTPNISSDVLSKRAAKNLDTEFASLASCSNSQAYGDRYCIRQANSSIKCPNGGVQTAGAEYHSKFEETMQECQSSIPLSYNSLTIHDRASKAFYESTKLINLSSSLSAKYNLKPLDGVYQSLPLKFEKLMKESIAYSIDTNLPDPSYDSKKFGGFGRYSLDFDHAFRMSDDLTYGSSNAHSDQEDSDVPLNLSIQKYNVEGLSGRTKSSSDHLGAVPGFTCFSIDEDSTLLGKNENQVQLSGSIGRNHSMKGLGGKNSLGYCTSNIYQRKGTGSLDLISGKSNTRKTDQHARIRVNLAIKNPKENGALSIGKPGKVGHPLHDRLIKTEMSFSKSERSRNKTNLQKGCNSVVSNMSSFIPLVKQKQHPPKSRGD</sequence>
<feature type="region of interest" description="Disordered" evidence="1">
    <location>
        <begin position="1"/>
        <end position="53"/>
    </location>
</feature>
<evidence type="ECO:0000313" key="2">
    <source>
        <dbReference type="EMBL" id="WVZ92383.1"/>
    </source>
</evidence>
<dbReference type="Proteomes" id="UP001341281">
    <property type="component" value="Chromosome 09"/>
</dbReference>
<organism evidence="2 3">
    <name type="scientific">Paspalum notatum var. saurae</name>
    <dbReference type="NCBI Taxonomy" id="547442"/>
    <lineage>
        <taxon>Eukaryota</taxon>
        <taxon>Viridiplantae</taxon>
        <taxon>Streptophyta</taxon>
        <taxon>Embryophyta</taxon>
        <taxon>Tracheophyta</taxon>
        <taxon>Spermatophyta</taxon>
        <taxon>Magnoliopsida</taxon>
        <taxon>Liliopsida</taxon>
        <taxon>Poales</taxon>
        <taxon>Poaceae</taxon>
        <taxon>PACMAD clade</taxon>
        <taxon>Panicoideae</taxon>
        <taxon>Andropogonodae</taxon>
        <taxon>Paspaleae</taxon>
        <taxon>Paspalinae</taxon>
        <taxon>Paspalum</taxon>
    </lineage>
</organism>
<accession>A0AAQ3XB30</accession>
<dbReference type="EMBL" id="CP144753">
    <property type="protein sequence ID" value="WVZ92383.1"/>
    <property type="molecule type" value="Genomic_DNA"/>
</dbReference>
<proteinExistence type="predicted"/>